<dbReference type="Proteomes" id="UP000010792">
    <property type="component" value="Chromosome"/>
</dbReference>
<dbReference type="KEGG" id="rht:NT26_0988"/>
<name>L0NEH7_9HYPH</name>
<gene>
    <name evidence="1" type="ORF">NT26_0988</name>
</gene>
<proteinExistence type="predicted"/>
<reference evidence="1 2" key="1">
    <citation type="journal article" date="2013" name="Genome Biol. Evol.">
        <title>Life in an arsenic-containing gold mine: genome and physiology of the autotrophic arsenite-oxidizing bacterium rhizobium sp. NT-26.</title>
        <authorList>
            <person name="Andres J."/>
            <person name="Arsene-Ploetze F."/>
            <person name="Barbe V."/>
            <person name="Brochier-Armanet C."/>
            <person name="Cleiss-Arnold J."/>
            <person name="Coppee J.Y."/>
            <person name="Dillies M.A."/>
            <person name="Geist"/>
            <person name="L"/>
            <person name="Joublin A."/>
            <person name="Koechler S."/>
            <person name="Lassalle F."/>
            <person name="Marchal M."/>
            <person name="Medigue C."/>
            <person name="Muller D."/>
            <person name="Nesme X."/>
            <person name="Plewniak F."/>
            <person name="Proux C."/>
            <person name="Ramirez-Bahena M.H."/>
            <person name="Schenowitz C."/>
            <person name="Sismeiro O."/>
            <person name="Vallenet D."/>
            <person name="Santini J.M."/>
            <person name="Bertin P.N."/>
        </authorList>
    </citation>
    <scope>NUCLEOTIDE SEQUENCE [LARGE SCALE GENOMIC DNA]</scope>
    <source>
        <strain evidence="1 2">NT-26</strain>
    </source>
</reference>
<protein>
    <submittedName>
        <fullName evidence="1">Uncharacterized protein</fullName>
    </submittedName>
</protein>
<dbReference type="AlphaFoldDB" id="L0NEH7"/>
<keyword evidence="2" id="KW-1185">Reference proteome</keyword>
<accession>L0NEH7</accession>
<evidence type="ECO:0000313" key="2">
    <source>
        <dbReference type="Proteomes" id="UP000010792"/>
    </source>
</evidence>
<organism evidence="1 2">
    <name type="scientific">Pseudorhizobium banfieldiae</name>
    <dbReference type="NCBI Taxonomy" id="1125847"/>
    <lineage>
        <taxon>Bacteria</taxon>
        <taxon>Pseudomonadati</taxon>
        <taxon>Pseudomonadota</taxon>
        <taxon>Alphaproteobacteria</taxon>
        <taxon>Hyphomicrobiales</taxon>
        <taxon>Rhizobiaceae</taxon>
        <taxon>Rhizobium/Agrobacterium group</taxon>
        <taxon>Pseudorhizobium</taxon>
    </lineage>
</organism>
<evidence type="ECO:0000313" key="1">
    <source>
        <dbReference type="EMBL" id="CCF18712.1"/>
    </source>
</evidence>
<sequence length="82" mass="9302">MQTGGDLGSSTEAAGETIRSDLMRLARRFVPRDEDAAGLVDQTLRMVGQTAEWHSSEQWKYLFSVMHQLFLDQCKGELRGRE</sequence>
<dbReference type="EMBL" id="FO082820">
    <property type="protein sequence ID" value="CCF18712.1"/>
    <property type="molecule type" value="Genomic_DNA"/>
</dbReference>